<dbReference type="AlphaFoldDB" id="A0AAV2P6R5"/>
<evidence type="ECO:0000313" key="2">
    <source>
        <dbReference type="EMBL" id="CAL1688629.1"/>
    </source>
</evidence>
<name>A0AAV2P6R5_9HYME</name>
<accession>A0AAV2P6R5</accession>
<proteinExistence type="predicted"/>
<feature type="domain" description="Transposable element P transposase-like GTP-binding insertion" evidence="1">
    <location>
        <begin position="48"/>
        <end position="85"/>
    </location>
</feature>
<dbReference type="InterPro" id="IPR048366">
    <property type="entry name" value="TNP-like_GBD"/>
</dbReference>
<dbReference type="Proteomes" id="UP001497644">
    <property type="component" value="Chromosome 8"/>
</dbReference>
<keyword evidence="3" id="KW-1185">Reference proteome</keyword>
<gene>
    <name evidence="2" type="ORF">LPLAT_LOCUS13659</name>
</gene>
<protein>
    <recommendedName>
        <fullName evidence="1">Transposable element P transposase-like GTP-binding insertion domain-containing protein</fullName>
    </recommendedName>
</protein>
<reference evidence="2" key="1">
    <citation type="submission" date="2024-04" db="EMBL/GenBank/DDBJ databases">
        <authorList>
            <consortium name="Molecular Ecology Group"/>
        </authorList>
    </citation>
    <scope>NUCLEOTIDE SEQUENCE</scope>
</reference>
<evidence type="ECO:0000313" key="3">
    <source>
        <dbReference type="Proteomes" id="UP001497644"/>
    </source>
</evidence>
<dbReference type="EMBL" id="OZ034831">
    <property type="protein sequence ID" value="CAL1688629.1"/>
    <property type="molecule type" value="Genomic_DNA"/>
</dbReference>
<feature type="domain" description="Transposable element P transposase-like GTP-binding insertion" evidence="1">
    <location>
        <begin position="92"/>
        <end position="128"/>
    </location>
</feature>
<organism evidence="2 3">
    <name type="scientific">Lasius platythorax</name>
    <dbReference type="NCBI Taxonomy" id="488582"/>
    <lineage>
        <taxon>Eukaryota</taxon>
        <taxon>Metazoa</taxon>
        <taxon>Ecdysozoa</taxon>
        <taxon>Arthropoda</taxon>
        <taxon>Hexapoda</taxon>
        <taxon>Insecta</taxon>
        <taxon>Pterygota</taxon>
        <taxon>Neoptera</taxon>
        <taxon>Endopterygota</taxon>
        <taxon>Hymenoptera</taxon>
        <taxon>Apocrita</taxon>
        <taxon>Aculeata</taxon>
        <taxon>Formicoidea</taxon>
        <taxon>Formicidae</taxon>
        <taxon>Formicinae</taxon>
        <taxon>Lasius</taxon>
        <taxon>Lasius</taxon>
    </lineage>
</organism>
<evidence type="ECO:0000259" key="1">
    <source>
        <dbReference type="Pfam" id="PF21788"/>
    </source>
</evidence>
<dbReference type="Pfam" id="PF21788">
    <property type="entry name" value="TNP-like_GBD"/>
    <property type="match status" value="2"/>
</dbReference>
<sequence>MTCDGTNTNISIMEALGCKLLRLPLEKIQEYFSHPNDKDRVYFTSDACHMLKLARKIMSHCKQLLSEKGIIRWQYIRELYYLQSAIGLKGAGHSLLKNSGAKVEFIKIIDRIFDFLNSRSPYGKESKALLIKTTSST</sequence>